<dbReference type="InterPro" id="IPR042113">
    <property type="entry name" value="P_AcTrfase_dom1"/>
</dbReference>
<evidence type="ECO:0000256" key="3">
    <source>
        <dbReference type="ARBA" id="ARBA00008756"/>
    </source>
</evidence>
<evidence type="ECO:0000256" key="8">
    <source>
        <dbReference type="ARBA" id="ARBA00022490"/>
    </source>
</evidence>
<evidence type="ECO:0000259" key="14">
    <source>
        <dbReference type="Pfam" id="PF07085"/>
    </source>
</evidence>
<dbReference type="SUPFAM" id="SSF52540">
    <property type="entry name" value="P-loop containing nucleoside triphosphate hydrolases"/>
    <property type="match status" value="1"/>
</dbReference>
<evidence type="ECO:0000256" key="9">
    <source>
        <dbReference type="ARBA" id="ARBA00022679"/>
    </source>
</evidence>
<dbReference type="EMBL" id="MAYW01000015">
    <property type="protein sequence ID" value="ODS33975.1"/>
    <property type="molecule type" value="Genomic_DNA"/>
</dbReference>
<dbReference type="Gene3D" id="3.40.50.300">
    <property type="entry name" value="P-loop containing nucleotide triphosphate hydrolases"/>
    <property type="match status" value="1"/>
</dbReference>
<protein>
    <recommendedName>
        <fullName evidence="7 12">Phosphate acetyltransferase</fullName>
        <ecNumber evidence="6 12">2.3.1.8</ecNumber>
    </recommendedName>
    <alternativeName>
        <fullName evidence="11 12">Phosphotransacetylase</fullName>
    </alternativeName>
</protein>
<dbReference type="InterPro" id="IPR027417">
    <property type="entry name" value="P-loop_NTPase"/>
</dbReference>
<dbReference type="PATRIC" id="fig|1872076.5.peg.986"/>
<dbReference type="PANTHER" id="PTHR43356:SF3">
    <property type="entry name" value="PHOSPHATE ACETYLTRANSFERASE"/>
    <property type="match status" value="1"/>
</dbReference>
<comment type="function">
    <text evidence="12">Involved in acetate metabolism.</text>
</comment>
<dbReference type="PIRSF" id="PIRSF006107">
    <property type="entry name" value="PhpActrans_proteobac"/>
    <property type="match status" value="1"/>
</dbReference>
<dbReference type="InterPro" id="IPR042112">
    <property type="entry name" value="P_AcTrfase_dom2"/>
</dbReference>
<evidence type="ECO:0000256" key="1">
    <source>
        <dbReference type="ARBA" id="ARBA00004496"/>
    </source>
</evidence>
<dbReference type="NCBIfam" id="NF007233">
    <property type="entry name" value="PRK09653.1"/>
    <property type="match status" value="1"/>
</dbReference>
<dbReference type="PANTHER" id="PTHR43356">
    <property type="entry name" value="PHOSPHATE ACETYLTRANSFERASE"/>
    <property type="match status" value="1"/>
</dbReference>
<feature type="domain" description="DRTGG" evidence="14">
    <location>
        <begin position="218"/>
        <end position="330"/>
    </location>
</feature>
<comment type="similarity">
    <text evidence="3 12">In the C-terminal section; belongs to the phosphate acetyltransferase and butyryltransferase family.</text>
</comment>
<organism evidence="15 16">
    <name type="scientific">Candidatus Scalindua rubra</name>
    <dbReference type="NCBI Taxonomy" id="1872076"/>
    <lineage>
        <taxon>Bacteria</taxon>
        <taxon>Pseudomonadati</taxon>
        <taxon>Planctomycetota</taxon>
        <taxon>Candidatus Brocadiia</taxon>
        <taxon>Candidatus Brocadiales</taxon>
        <taxon>Candidatus Scalinduaceae</taxon>
        <taxon>Candidatus Scalindua</taxon>
    </lineage>
</organism>
<evidence type="ECO:0000256" key="11">
    <source>
        <dbReference type="ARBA" id="ARBA00031108"/>
    </source>
</evidence>
<keyword evidence="9 12" id="KW-0808">Transferase</keyword>
<dbReference type="InterPro" id="IPR050500">
    <property type="entry name" value="Phos_Acetyltrans/Butyryltrans"/>
</dbReference>
<dbReference type="AlphaFoldDB" id="A0A1E3XEB8"/>
<dbReference type="SUPFAM" id="SSF75138">
    <property type="entry name" value="HprK N-terminal domain-like"/>
    <property type="match status" value="1"/>
</dbReference>
<sequence length="700" mass="77693">MAKNIFLASTSPKSGKGVICLGLINALRGIVTNVGYFKPIGQKYRKNEDYDKVSIMIKEIFGIEDELKHINPVTIKELNHYITNNDHETFFQKVRESYKKVEKDKDIVIIDGTDYVGMKSAFEFDINADIANNLNAGIILIEDGYGKSMDEISSGVLTDKDSFDEQSCDFLGVIVNKIETKRFSEVDKGLRKILEKQKIDYLGSVPYDSILPKPRLCDIARSLDAEVLFGQEHLSNIAVETIIASMGFENALKYIHNGTLIITGGDRNEILLGCITSLISPSYPNISGIVLTGELLPNDNIMELIGSLSELPLPILSVKCNTIEAANRIGSLVVHVSSNDIQKIDIAKSLIYRHVDYEKINNKLKLDKIRKRTPEIFKYEIIERARLIKKRIVLPEGDDDRTLKAAEWIRAREIADLVLLGDTGLIMKKATALDLKLDSGIDIINPIESQKFEDYVNTYYELRKHKHYTMDIAQDRMQDTIYYGTMMIHKGEADGLVSGAVHTTQQTIRPAFEIVKTRPGIKNASSIFFMCLKDRVLVYGDCAIIPDPSAEQLSDIAISSADTAKDFGIDPYVAMLSYSTGKSGKGPEVDRVREATEIAKCKRPDLLVEGPIQYDAAVDPGVARIKLPDSKVAGRATVFIFPDLNTGNNTYKAVQRSSGAIAIGPVLQGLKRPVNDLSRGCLVEDIVYTIAITAIQAQAE</sequence>
<evidence type="ECO:0000313" key="16">
    <source>
        <dbReference type="Proteomes" id="UP000094056"/>
    </source>
</evidence>
<evidence type="ECO:0000256" key="10">
    <source>
        <dbReference type="ARBA" id="ARBA00023315"/>
    </source>
</evidence>
<dbReference type="Pfam" id="PF01515">
    <property type="entry name" value="PTA_PTB"/>
    <property type="match status" value="1"/>
</dbReference>
<comment type="subcellular location">
    <subcellularLocation>
        <location evidence="1 12">Cytoplasm</location>
    </subcellularLocation>
</comment>
<dbReference type="CDD" id="cd03109">
    <property type="entry name" value="DTBS"/>
    <property type="match status" value="1"/>
</dbReference>
<evidence type="ECO:0000256" key="7">
    <source>
        <dbReference type="ARBA" id="ARBA00021528"/>
    </source>
</evidence>
<dbReference type="SUPFAM" id="SSF53659">
    <property type="entry name" value="Isocitrate/Isopropylmalate dehydrogenase-like"/>
    <property type="match status" value="1"/>
</dbReference>
<feature type="domain" description="Phosphate acetyl/butaryl transferase" evidence="13">
    <location>
        <begin position="377"/>
        <end position="694"/>
    </location>
</feature>
<accession>A0A1E3XEB8</accession>
<evidence type="ECO:0000256" key="4">
    <source>
        <dbReference type="ARBA" id="ARBA00009786"/>
    </source>
</evidence>
<dbReference type="InterPro" id="IPR028979">
    <property type="entry name" value="Ser_kin/Pase_Hpr-like_N_sf"/>
</dbReference>
<evidence type="ECO:0000259" key="13">
    <source>
        <dbReference type="Pfam" id="PF01515"/>
    </source>
</evidence>
<comment type="catalytic activity">
    <reaction evidence="12">
        <text>acetyl-CoA + phosphate = acetyl phosphate + CoA</text>
        <dbReference type="Rhea" id="RHEA:19521"/>
        <dbReference type="ChEBI" id="CHEBI:22191"/>
        <dbReference type="ChEBI" id="CHEBI:43474"/>
        <dbReference type="ChEBI" id="CHEBI:57287"/>
        <dbReference type="ChEBI" id="CHEBI:57288"/>
        <dbReference type="EC" id="2.3.1.8"/>
    </reaction>
</comment>
<dbReference type="UniPathway" id="UPA00340">
    <property type="reaction ID" value="UER00459"/>
</dbReference>
<dbReference type="InterPro" id="IPR002505">
    <property type="entry name" value="PTA_PTB"/>
</dbReference>
<dbReference type="EC" id="2.3.1.8" evidence="6 12"/>
<dbReference type="NCBIfam" id="TIGR00651">
    <property type="entry name" value="pta"/>
    <property type="match status" value="1"/>
</dbReference>
<evidence type="ECO:0000256" key="5">
    <source>
        <dbReference type="ARBA" id="ARBA00011643"/>
    </source>
</evidence>
<dbReference type="GO" id="GO:0005737">
    <property type="term" value="C:cytoplasm"/>
    <property type="evidence" value="ECO:0007669"/>
    <property type="project" value="UniProtKB-SubCell"/>
</dbReference>
<comment type="domain">
    <text evidence="12">The N-terminal region seems to be important for proper quaternary structure. The C-terminal region contains the substrate-binding site.</text>
</comment>
<dbReference type="InterPro" id="IPR016475">
    <property type="entry name" value="P-Actrans_bac"/>
</dbReference>
<keyword evidence="8 12" id="KW-0963">Cytoplasm</keyword>
<evidence type="ECO:0000256" key="6">
    <source>
        <dbReference type="ARBA" id="ARBA00012707"/>
    </source>
</evidence>
<dbReference type="Proteomes" id="UP000094056">
    <property type="component" value="Unassembled WGS sequence"/>
</dbReference>
<dbReference type="Pfam" id="PF07085">
    <property type="entry name" value="DRTGG"/>
    <property type="match status" value="1"/>
</dbReference>
<dbReference type="Gene3D" id="3.40.50.10750">
    <property type="entry name" value="Isocitrate/Isopropylmalate dehydrogenase-like"/>
    <property type="match status" value="1"/>
</dbReference>
<dbReference type="GO" id="GO:0006085">
    <property type="term" value="P:acetyl-CoA biosynthetic process"/>
    <property type="evidence" value="ECO:0007669"/>
    <property type="project" value="UniProtKB-UniPathway"/>
</dbReference>
<comment type="pathway">
    <text evidence="2 12">Metabolic intermediate biosynthesis; acetyl-CoA biosynthesis; acetyl-CoA from acetate: step 2/2.</text>
</comment>
<dbReference type="Gene3D" id="3.40.1390.20">
    <property type="entry name" value="HprK N-terminal domain-like"/>
    <property type="match status" value="1"/>
</dbReference>
<evidence type="ECO:0000256" key="2">
    <source>
        <dbReference type="ARBA" id="ARBA00004989"/>
    </source>
</evidence>
<dbReference type="Pfam" id="PF13500">
    <property type="entry name" value="AAA_26"/>
    <property type="match status" value="1"/>
</dbReference>
<dbReference type="Gene3D" id="3.40.50.10950">
    <property type="match status" value="1"/>
</dbReference>
<evidence type="ECO:0000313" key="15">
    <source>
        <dbReference type="EMBL" id="ODS33975.1"/>
    </source>
</evidence>
<dbReference type="InterPro" id="IPR010766">
    <property type="entry name" value="DRTGG"/>
</dbReference>
<gene>
    <name evidence="15" type="primary">pta</name>
    <name evidence="15" type="ORF">SCARUB_00846</name>
</gene>
<evidence type="ECO:0000256" key="12">
    <source>
        <dbReference type="PIRNR" id="PIRNR006107"/>
    </source>
</evidence>
<comment type="similarity">
    <text evidence="4 12">In the N-terminal section; belongs to the CobB/CobQ family.</text>
</comment>
<dbReference type="NCBIfam" id="NF004167">
    <property type="entry name" value="PRK05632.1"/>
    <property type="match status" value="1"/>
</dbReference>
<dbReference type="FunFam" id="3.40.50.10750:FF:000001">
    <property type="entry name" value="Phosphate acetyltransferase"/>
    <property type="match status" value="1"/>
</dbReference>
<name>A0A1E3XEB8_9BACT</name>
<comment type="subunit">
    <text evidence="5">Homohexamer.</text>
</comment>
<proteinExistence type="inferred from homology"/>
<dbReference type="InterPro" id="IPR004614">
    <property type="entry name" value="P_AcTrfase"/>
</dbReference>
<reference evidence="15 16" key="1">
    <citation type="submission" date="2016-07" db="EMBL/GenBank/DDBJ databases">
        <title>Draft genome of Scalindua rubra, obtained from a brine-seawater interface in the Red Sea, sheds light on salt adaptation in anammox bacteria.</title>
        <authorList>
            <person name="Speth D.R."/>
            <person name="Lagkouvardos I."/>
            <person name="Wang Y."/>
            <person name="Qian P.-Y."/>
            <person name="Dutilh B.E."/>
            <person name="Jetten M.S."/>
        </authorList>
    </citation>
    <scope>NUCLEOTIDE SEQUENCE [LARGE SCALE GENOMIC DNA]</scope>
    <source>
        <strain evidence="15">BSI-1</strain>
    </source>
</reference>
<dbReference type="GO" id="GO:0008959">
    <property type="term" value="F:phosphate acetyltransferase activity"/>
    <property type="evidence" value="ECO:0007669"/>
    <property type="project" value="UniProtKB-EC"/>
</dbReference>
<keyword evidence="10 12" id="KW-0012">Acyltransferase</keyword>
<comment type="caution">
    <text evidence="15">The sequence shown here is derived from an EMBL/GenBank/DDBJ whole genome shotgun (WGS) entry which is preliminary data.</text>
</comment>